<dbReference type="SUPFAM" id="SSF81383">
    <property type="entry name" value="F-box domain"/>
    <property type="match status" value="1"/>
</dbReference>
<reference evidence="2" key="1">
    <citation type="submission" date="2023-06" db="EMBL/GenBank/DDBJ databases">
        <authorList>
            <consortium name="Lawrence Berkeley National Laboratory"/>
            <person name="Ahrendt S."/>
            <person name="Sahu N."/>
            <person name="Indic B."/>
            <person name="Wong-Bajracharya J."/>
            <person name="Merenyi Z."/>
            <person name="Ke H.-M."/>
            <person name="Monk M."/>
            <person name="Kocsube S."/>
            <person name="Drula E."/>
            <person name="Lipzen A."/>
            <person name="Balint B."/>
            <person name="Henrissat B."/>
            <person name="Andreopoulos B."/>
            <person name="Martin F.M."/>
            <person name="Harder C.B."/>
            <person name="Rigling D."/>
            <person name="Ford K.L."/>
            <person name="Foster G.D."/>
            <person name="Pangilinan J."/>
            <person name="Papanicolaou A."/>
            <person name="Barry K."/>
            <person name="LaButti K."/>
            <person name="Viragh M."/>
            <person name="Koriabine M."/>
            <person name="Yan M."/>
            <person name="Riley R."/>
            <person name="Champramary S."/>
            <person name="Plett K.L."/>
            <person name="Tsai I.J."/>
            <person name="Slot J."/>
            <person name="Sipos G."/>
            <person name="Plett J."/>
            <person name="Nagy L.G."/>
            <person name="Grigoriev I.V."/>
        </authorList>
    </citation>
    <scope>NUCLEOTIDE SEQUENCE</scope>
    <source>
        <strain evidence="2">ICMP 16352</strain>
    </source>
</reference>
<dbReference type="CDD" id="cd09917">
    <property type="entry name" value="F-box_SF"/>
    <property type="match status" value="1"/>
</dbReference>
<dbReference type="AlphaFoldDB" id="A0AA39NJB3"/>
<dbReference type="InterPro" id="IPR001810">
    <property type="entry name" value="F-box_dom"/>
</dbReference>
<evidence type="ECO:0000313" key="2">
    <source>
        <dbReference type="EMBL" id="KAK0466655.1"/>
    </source>
</evidence>
<dbReference type="Pfam" id="PF12937">
    <property type="entry name" value="F-box-like"/>
    <property type="match status" value="1"/>
</dbReference>
<protein>
    <recommendedName>
        <fullName evidence="1">F-box domain-containing protein</fullName>
    </recommendedName>
</protein>
<organism evidence="2 3">
    <name type="scientific">Armillaria novae-zelandiae</name>
    <dbReference type="NCBI Taxonomy" id="153914"/>
    <lineage>
        <taxon>Eukaryota</taxon>
        <taxon>Fungi</taxon>
        <taxon>Dikarya</taxon>
        <taxon>Basidiomycota</taxon>
        <taxon>Agaricomycotina</taxon>
        <taxon>Agaricomycetes</taxon>
        <taxon>Agaricomycetidae</taxon>
        <taxon>Agaricales</taxon>
        <taxon>Marasmiineae</taxon>
        <taxon>Physalacriaceae</taxon>
        <taxon>Armillaria</taxon>
    </lineage>
</organism>
<evidence type="ECO:0000313" key="3">
    <source>
        <dbReference type="Proteomes" id="UP001175227"/>
    </source>
</evidence>
<sequence length="332" mass="38011">MYRYSDLPVELIYEILSHLGITSIKSLSLTSSTFHTICFPLLFFSLRLSRRKCTFLSDFRRRAPTPCFSIIRMKGLKKNISTGLLPWCATAHTMKIERGTTSNTLLLPSLTFLKDLKLSSLKFRTVADFYKLLSNLPPTLKKLILHGIIFRNRSYSSYTTVSRGVELEHLETDTSMDLFLLLQDQCPISLKSLRVAGIRQCNPLHLEDLFEITPHLIDLRLFFTLPSQLPDSLPLIRLKSLTVNFEPKLADTVNRLLSTPPDILSTLETLTVTDLLSRPKFRNLKSLILESTALDSWESLETSLLEFRELARTFQRRLEELGTNIDVTGNWS</sequence>
<proteinExistence type="predicted"/>
<feature type="domain" description="F-box" evidence="1">
    <location>
        <begin position="1"/>
        <end position="37"/>
    </location>
</feature>
<dbReference type="EMBL" id="JAUEPR010000080">
    <property type="protein sequence ID" value="KAK0466655.1"/>
    <property type="molecule type" value="Genomic_DNA"/>
</dbReference>
<comment type="caution">
    <text evidence="2">The sequence shown here is derived from an EMBL/GenBank/DDBJ whole genome shotgun (WGS) entry which is preliminary data.</text>
</comment>
<dbReference type="InterPro" id="IPR036047">
    <property type="entry name" value="F-box-like_dom_sf"/>
</dbReference>
<name>A0AA39NJB3_9AGAR</name>
<dbReference type="Proteomes" id="UP001175227">
    <property type="component" value="Unassembled WGS sequence"/>
</dbReference>
<dbReference type="Gene3D" id="3.80.10.10">
    <property type="entry name" value="Ribonuclease Inhibitor"/>
    <property type="match status" value="1"/>
</dbReference>
<evidence type="ECO:0000259" key="1">
    <source>
        <dbReference type="PROSITE" id="PS50181"/>
    </source>
</evidence>
<dbReference type="InterPro" id="IPR032675">
    <property type="entry name" value="LRR_dom_sf"/>
</dbReference>
<keyword evidence="3" id="KW-1185">Reference proteome</keyword>
<accession>A0AA39NJB3</accession>
<gene>
    <name evidence="2" type="ORF">IW261DRAFT_1520453</name>
</gene>
<dbReference type="PROSITE" id="PS50181">
    <property type="entry name" value="FBOX"/>
    <property type="match status" value="1"/>
</dbReference>